<dbReference type="SMART" id="SM00387">
    <property type="entry name" value="HATPase_c"/>
    <property type="match status" value="1"/>
</dbReference>
<dbReference type="SUPFAM" id="SSF47384">
    <property type="entry name" value="Homodimeric domain of signal transducing histidine kinase"/>
    <property type="match status" value="1"/>
</dbReference>
<keyword evidence="9" id="KW-0902">Two-component regulatory system</keyword>
<accession>A0A964BSU0</accession>
<dbReference type="SUPFAM" id="SSF55874">
    <property type="entry name" value="ATPase domain of HSP90 chaperone/DNA topoisomerase II/histidine kinase"/>
    <property type="match status" value="1"/>
</dbReference>
<dbReference type="SUPFAM" id="SSF158472">
    <property type="entry name" value="HAMP domain-like"/>
    <property type="match status" value="1"/>
</dbReference>
<reference evidence="14" key="1">
    <citation type="journal article" date="2021" name="Antonie Van Leeuwenhoek">
        <title>Draft genome and description of Waterburya agarophytonicola gen. nov. sp. nov. (Pleurocapsales, Cyanobacteria): a seaweed symbiont.</title>
        <authorList>
            <person name="Bonthond G."/>
            <person name="Shalygin S."/>
            <person name="Bayer T."/>
            <person name="Weinberger F."/>
        </authorList>
    </citation>
    <scope>NUCLEOTIDE SEQUENCE</scope>
    <source>
        <strain evidence="14">KI4</strain>
    </source>
</reference>
<keyword evidence="6 11" id="KW-0812">Transmembrane</keyword>
<feature type="transmembrane region" description="Helical" evidence="11">
    <location>
        <begin position="26"/>
        <end position="46"/>
    </location>
</feature>
<dbReference type="FunFam" id="1.10.287.130:FF:000001">
    <property type="entry name" value="Two-component sensor histidine kinase"/>
    <property type="match status" value="1"/>
</dbReference>
<evidence type="ECO:0000313" key="15">
    <source>
        <dbReference type="Proteomes" id="UP000729733"/>
    </source>
</evidence>
<evidence type="ECO:0000256" key="8">
    <source>
        <dbReference type="ARBA" id="ARBA00022989"/>
    </source>
</evidence>
<proteinExistence type="predicted"/>
<dbReference type="InterPro" id="IPR005467">
    <property type="entry name" value="His_kinase_dom"/>
</dbReference>
<dbReference type="GO" id="GO:0000155">
    <property type="term" value="F:phosphorelay sensor kinase activity"/>
    <property type="evidence" value="ECO:0007669"/>
    <property type="project" value="InterPro"/>
</dbReference>
<name>A0A964BSU0_9CYAN</name>
<dbReference type="PROSITE" id="PS50885">
    <property type="entry name" value="HAMP"/>
    <property type="match status" value="1"/>
</dbReference>
<dbReference type="Gene3D" id="1.10.287.130">
    <property type="match status" value="1"/>
</dbReference>
<comment type="caution">
    <text evidence="14">The sequence shown here is derived from an EMBL/GenBank/DDBJ whole genome shotgun (WGS) entry which is preliminary data.</text>
</comment>
<dbReference type="CDD" id="cd00082">
    <property type="entry name" value="HisKA"/>
    <property type="match status" value="1"/>
</dbReference>
<keyword evidence="5" id="KW-0808">Transferase</keyword>
<dbReference type="EMBL" id="JADWDC010000056">
    <property type="protein sequence ID" value="MCC0178830.1"/>
    <property type="molecule type" value="Genomic_DNA"/>
</dbReference>
<dbReference type="PROSITE" id="PS50109">
    <property type="entry name" value="HIS_KIN"/>
    <property type="match status" value="1"/>
</dbReference>
<dbReference type="SMART" id="SM00388">
    <property type="entry name" value="HisKA"/>
    <property type="match status" value="1"/>
</dbReference>
<dbReference type="FunFam" id="3.30.565.10:FF:000006">
    <property type="entry name" value="Sensor histidine kinase WalK"/>
    <property type="match status" value="1"/>
</dbReference>
<evidence type="ECO:0000256" key="2">
    <source>
        <dbReference type="ARBA" id="ARBA00004370"/>
    </source>
</evidence>
<comment type="subcellular location">
    <subcellularLocation>
        <location evidence="2">Membrane</location>
    </subcellularLocation>
</comment>
<evidence type="ECO:0000256" key="5">
    <source>
        <dbReference type="ARBA" id="ARBA00022679"/>
    </source>
</evidence>
<evidence type="ECO:0000256" key="4">
    <source>
        <dbReference type="ARBA" id="ARBA00022553"/>
    </source>
</evidence>
<evidence type="ECO:0000256" key="11">
    <source>
        <dbReference type="SAM" id="Phobius"/>
    </source>
</evidence>
<dbReference type="RefSeq" id="WP_229641936.1">
    <property type="nucleotide sequence ID" value="NZ_JADWDC010000056.1"/>
</dbReference>
<evidence type="ECO:0000259" key="13">
    <source>
        <dbReference type="PROSITE" id="PS50885"/>
    </source>
</evidence>
<dbReference type="InterPro" id="IPR004358">
    <property type="entry name" value="Sig_transdc_His_kin-like_C"/>
</dbReference>
<dbReference type="Pfam" id="PF00512">
    <property type="entry name" value="HisKA"/>
    <property type="match status" value="1"/>
</dbReference>
<feature type="transmembrane region" description="Helical" evidence="11">
    <location>
        <begin position="186"/>
        <end position="209"/>
    </location>
</feature>
<dbReference type="CDD" id="cd06225">
    <property type="entry name" value="HAMP"/>
    <property type="match status" value="1"/>
</dbReference>
<evidence type="ECO:0000259" key="12">
    <source>
        <dbReference type="PROSITE" id="PS50109"/>
    </source>
</evidence>
<dbReference type="Gene3D" id="3.30.565.10">
    <property type="entry name" value="Histidine kinase-like ATPase, C-terminal domain"/>
    <property type="match status" value="1"/>
</dbReference>
<dbReference type="Pfam" id="PF00672">
    <property type="entry name" value="HAMP"/>
    <property type="match status" value="1"/>
</dbReference>
<dbReference type="Gene3D" id="6.10.340.10">
    <property type="match status" value="1"/>
</dbReference>
<dbReference type="EC" id="2.7.13.3" evidence="3"/>
<gene>
    <name evidence="14" type="ORF">I4641_17825</name>
</gene>
<feature type="domain" description="HAMP" evidence="13">
    <location>
        <begin position="210"/>
        <end position="263"/>
    </location>
</feature>
<evidence type="ECO:0000256" key="9">
    <source>
        <dbReference type="ARBA" id="ARBA00023012"/>
    </source>
</evidence>
<dbReference type="AlphaFoldDB" id="A0A964BSU0"/>
<protein>
    <recommendedName>
        <fullName evidence="3">histidine kinase</fullName>
        <ecNumber evidence="3">2.7.13.3</ecNumber>
    </recommendedName>
</protein>
<comment type="catalytic activity">
    <reaction evidence="1">
        <text>ATP + protein L-histidine = ADP + protein N-phospho-L-histidine.</text>
        <dbReference type="EC" id="2.7.13.3"/>
    </reaction>
</comment>
<dbReference type="InterPro" id="IPR003594">
    <property type="entry name" value="HATPase_dom"/>
</dbReference>
<keyword evidence="7" id="KW-0418">Kinase</keyword>
<dbReference type="GO" id="GO:0005886">
    <property type="term" value="C:plasma membrane"/>
    <property type="evidence" value="ECO:0007669"/>
    <property type="project" value="TreeGrafter"/>
</dbReference>
<feature type="domain" description="Histidine kinase" evidence="12">
    <location>
        <begin position="271"/>
        <end position="483"/>
    </location>
</feature>
<dbReference type="InterPro" id="IPR050428">
    <property type="entry name" value="TCS_sensor_his_kinase"/>
</dbReference>
<keyword evidence="8 11" id="KW-1133">Transmembrane helix</keyword>
<dbReference type="PANTHER" id="PTHR45436">
    <property type="entry name" value="SENSOR HISTIDINE KINASE YKOH"/>
    <property type="match status" value="1"/>
</dbReference>
<dbReference type="InterPro" id="IPR036890">
    <property type="entry name" value="HATPase_C_sf"/>
</dbReference>
<organism evidence="14 15">
    <name type="scientific">Waterburya agarophytonicola KI4</name>
    <dbReference type="NCBI Taxonomy" id="2874699"/>
    <lineage>
        <taxon>Bacteria</taxon>
        <taxon>Bacillati</taxon>
        <taxon>Cyanobacteriota</taxon>
        <taxon>Cyanophyceae</taxon>
        <taxon>Pleurocapsales</taxon>
        <taxon>Hyellaceae</taxon>
        <taxon>Waterburya</taxon>
        <taxon>Waterburya agarophytonicola</taxon>
    </lineage>
</organism>
<keyword evidence="15" id="KW-1185">Reference proteome</keyword>
<keyword evidence="10 11" id="KW-0472">Membrane</keyword>
<sequence>MPILHILSTCIKLFERAKKSLRVRLTAWYVMLLGCTLIIFSSYLYLKLQSGLLRQVDTTLEVTTSEIVANLSVDRNSPHFKNTKPFQLHEQQLANSGFVGRIVDDNGKVVDSFGDRRIVNSFVPQQKGYQNLKLQTVVWRVYSIPLLLNNQDFAVAELNKSSASSEQLWLQIAQSLNPITQTLKHLLLLMLFGFPVVLLLAGFGGLFLADRALNPIAGIIRTAEAIDCDDLSYRINYQGKTDEVGRLAMTLDRMLDRIELAFEHERRFIADASHELRTPLAVIKGQIGVALSLQRTPGEYKATLQDLESHTDRLIRLTNGLLFLARLEQKQSNFVEVNLTDLLEVLIEQIQFLAEERHIDLKVKIIPNLLIWGDCDLLTSLFLNLLDNAVKYTPVDGQIQFETKLDYQKISISISNTGRGIAEQDLAHIFDRFYRLDRDRHTQGSGLGLAIAALIVRCHRGQISATSQIDKLTTFEVDLPISTIKSSPTARFRS</sequence>
<evidence type="ECO:0000256" key="1">
    <source>
        <dbReference type="ARBA" id="ARBA00000085"/>
    </source>
</evidence>
<keyword evidence="4" id="KW-0597">Phosphoprotein</keyword>
<dbReference type="CDD" id="cd00075">
    <property type="entry name" value="HATPase"/>
    <property type="match status" value="1"/>
</dbReference>
<evidence type="ECO:0000256" key="10">
    <source>
        <dbReference type="ARBA" id="ARBA00023136"/>
    </source>
</evidence>
<dbReference type="Proteomes" id="UP000729733">
    <property type="component" value="Unassembled WGS sequence"/>
</dbReference>
<dbReference type="InterPro" id="IPR003661">
    <property type="entry name" value="HisK_dim/P_dom"/>
</dbReference>
<evidence type="ECO:0000313" key="14">
    <source>
        <dbReference type="EMBL" id="MCC0178830.1"/>
    </source>
</evidence>
<dbReference type="PRINTS" id="PR00344">
    <property type="entry name" value="BCTRLSENSOR"/>
</dbReference>
<dbReference type="SMART" id="SM00304">
    <property type="entry name" value="HAMP"/>
    <property type="match status" value="1"/>
</dbReference>
<dbReference type="Pfam" id="PF02518">
    <property type="entry name" value="HATPase_c"/>
    <property type="match status" value="1"/>
</dbReference>
<dbReference type="PANTHER" id="PTHR45436:SF5">
    <property type="entry name" value="SENSOR HISTIDINE KINASE TRCS"/>
    <property type="match status" value="1"/>
</dbReference>
<evidence type="ECO:0000256" key="6">
    <source>
        <dbReference type="ARBA" id="ARBA00022692"/>
    </source>
</evidence>
<evidence type="ECO:0000256" key="7">
    <source>
        <dbReference type="ARBA" id="ARBA00022777"/>
    </source>
</evidence>
<evidence type="ECO:0000256" key="3">
    <source>
        <dbReference type="ARBA" id="ARBA00012438"/>
    </source>
</evidence>
<dbReference type="InterPro" id="IPR036097">
    <property type="entry name" value="HisK_dim/P_sf"/>
</dbReference>
<dbReference type="InterPro" id="IPR003660">
    <property type="entry name" value="HAMP_dom"/>
</dbReference>